<dbReference type="EMBL" id="LO017727">
    <property type="protein sequence ID" value="CRH07556.1"/>
    <property type="molecule type" value="Genomic_DNA"/>
</dbReference>
<name>A0A1S7LP50_MAGMO</name>
<gene>
    <name evidence="2" type="ORF">MAGMO_3419</name>
</gene>
<proteinExistence type="predicted"/>
<evidence type="ECO:0000313" key="2">
    <source>
        <dbReference type="EMBL" id="CRH07556.1"/>
    </source>
</evidence>
<sequence>MTEPTTQPAGRSHNRTLKTLFKQLYPAVVAAQSEADLKPIFTQLRTMEEGERLAFHHTPHKIVAGVLGLVALLFWGYWGETPELYQSLSDELTMAALAVTLLLVALPLIIIWFNRRTMTQLDEAIWIKNTLFDNELQSIPIENGATLHQQLKSQFADFERGDRKQKIITALQGHHAGDEHAFDFNLYGFSYVVVRHVTERDANGNTHTREKETTHHRYALVCDFPFRSAIELSSGGIPLRYGSSYETSSAAFNGRFSIVGDDVMELSKFLRPTLVQAIEQELGELFQSPTLEINGQNRLCIAFADHDLLRAERQYDLSQLGLFEQEVMGESRLKKLDNLQAFVHLLMKYNDSNF</sequence>
<keyword evidence="1" id="KW-0472">Membrane</keyword>
<evidence type="ECO:0008006" key="3">
    <source>
        <dbReference type="Google" id="ProtNLM"/>
    </source>
</evidence>
<accession>A0A1S7LP50</accession>
<feature type="transmembrane region" description="Helical" evidence="1">
    <location>
        <begin position="92"/>
        <end position="113"/>
    </location>
</feature>
<organism evidence="2">
    <name type="scientific">Magnetococcus massalia (strain MO-1)</name>
    <dbReference type="NCBI Taxonomy" id="451514"/>
    <lineage>
        <taxon>Bacteria</taxon>
        <taxon>Pseudomonadati</taxon>
        <taxon>Pseudomonadota</taxon>
        <taxon>Magnetococcia</taxon>
        <taxon>Magnetococcales</taxon>
        <taxon>Magnetococcaceae</taxon>
        <taxon>Magnetococcus</taxon>
    </lineage>
</organism>
<feature type="transmembrane region" description="Helical" evidence="1">
    <location>
        <begin position="62"/>
        <end position="80"/>
    </location>
</feature>
<evidence type="ECO:0000256" key="1">
    <source>
        <dbReference type="SAM" id="Phobius"/>
    </source>
</evidence>
<reference evidence="2" key="1">
    <citation type="submission" date="2015-04" db="EMBL/GenBank/DDBJ databases">
        <authorList>
            <person name="Syromyatnikov M.Y."/>
            <person name="Popov V.N."/>
        </authorList>
    </citation>
    <scope>NUCLEOTIDE SEQUENCE</scope>
    <source>
        <strain evidence="2">MO-1</strain>
    </source>
</reference>
<dbReference type="AlphaFoldDB" id="A0A1S7LP50"/>
<keyword evidence="1" id="KW-0812">Transmembrane</keyword>
<protein>
    <recommendedName>
        <fullName evidence="3">DUF3137 domain-containing protein</fullName>
    </recommendedName>
</protein>
<keyword evidence="1" id="KW-1133">Transmembrane helix</keyword>